<gene>
    <name evidence="2" type="ORF">COY37_03935</name>
</gene>
<evidence type="ECO:0000259" key="1">
    <source>
        <dbReference type="Pfam" id="PF12654"/>
    </source>
</evidence>
<dbReference type="AlphaFoldDB" id="A0A2M7T8U8"/>
<proteinExistence type="predicted"/>
<organism evidence="2 3">
    <name type="scientific">Candidatus Aquicultor secundus</name>
    <dbReference type="NCBI Taxonomy" id="1973895"/>
    <lineage>
        <taxon>Bacteria</taxon>
        <taxon>Bacillati</taxon>
        <taxon>Actinomycetota</taxon>
        <taxon>Candidatus Aquicultoria</taxon>
        <taxon>Candidatus Aquicultorales</taxon>
        <taxon>Candidatus Aquicultoraceae</taxon>
        <taxon>Candidatus Aquicultor</taxon>
    </lineage>
</organism>
<evidence type="ECO:0000313" key="3">
    <source>
        <dbReference type="Proteomes" id="UP000230956"/>
    </source>
</evidence>
<dbReference type="Proteomes" id="UP000230956">
    <property type="component" value="Unassembled WGS sequence"/>
</dbReference>
<dbReference type="EMBL" id="PFNG01000092">
    <property type="protein sequence ID" value="PIZ40380.1"/>
    <property type="molecule type" value="Genomic_DNA"/>
</dbReference>
<dbReference type="RefSeq" id="WP_286679198.1">
    <property type="nucleotide sequence ID" value="NZ_MNXI01000135.1"/>
</dbReference>
<comment type="caution">
    <text evidence="2">The sequence shown here is derived from an EMBL/GenBank/DDBJ whole genome shotgun (WGS) entry which is preliminary data.</text>
</comment>
<dbReference type="Pfam" id="PF12654">
    <property type="entry name" value="DUF3786"/>
    <property type="match status" value="1"/>
</dbReference>
<dbReference type="InterPro" id="IPR024264">
    <property type="entry name" value="DUF3786"/>
</dbReference>
<evidence type="ECO:0000313" key="2">
    <source>
        <dbReference type="EMBL" id="PIZ40380.1"/>
    </source>
</evidence>
<accession>A0A2M7T8U8</accession>
<name>A0A2M7T8U8_9ACTN</name>
<feature type="domain" description="DUF3786" evidence="1">
    <location>
        <begin position="2"/>
        <end position="56"/>
    </location>
</feature>
<reference evidence="3" key="1">
    <citation type="submission" date="2017-09" db="EMBL/GenBank/DDBJ databases">
        <title>Depth-based differentiation of microbial function through sediment-hosted aquifers and enrichment of novel symbionts in the deep terrestrial subsurface.</title>
        <authorList>
            <person name="Probst A.J."/>
            <person name="Ladd B."/>
            <person name="Jarett J.K."/>
            <person name="Geller-Mcgrath D.E."/>
            <person name="Sieber C.M.K."/>
            <person name="Emerson J.B."/>
            <person name="Anantharaman K."/>
            <person name="Thomas B.C."/>
            <person name="Malmstrom R."/>
            <person name="Stieglmeier M."/>
            <person name="Klingl A."/>
            <person name="Woyke T."/>
            <person name="Ryan C.M."/>
            <person name="Banfield J.F."/>
        </authorList>
    </citation>
    <scope>NUCLEOTIDE SEQUENCE [LARGE SCALE GENOMIC DNA]</scope>
</reference>
<sequence length="60" mass="6608">MDFAVIFQVFPRVECLVLLSEGDDEIGPGAKLLFSSKAYEFLTTESLAAIGEALTRRLVE</sequence>
<protein>
    <recommendedName>
        <fullName evidence="1">DUF3786 domain-containing protein</fullName>
    </recommendedName>
</protein>